<gene>
    <name evidence="2" type="ORF">CC77DRAFT_1020332</name>
</gene>
<sequence>MLSTVRVQVIENALKDQVRTWYGDKGTRLDANQLVHQGATTSSYTTPKHEHLLAFSRVAIILEVMSLAQAAAGVLPVAVLVLP</sequence>
<dbReference type="AlphaFoldDB" id="A0A177DLI2"/>
<dbReference type="RefSeq" id="XP_018386084.1">
    <property type="nucleotide sequence ID" value="XM_018525026.1"/>
</dbReference>
<dbReference type="GeneID" id="29110620"/>
<dbReference type="VEuPathDB" id="FungiDB:CC77DRAFT_1020332"/>
<accession>A0A177DLI2</accession>
<keyword evidence="1" id="KW-0812">Transmembrane</keyword>
<proteinExistence type="predicted"/>
<keyword evidence="1" id="KW-1133">Transmembrane helix</keyword>
<dbReference type="EMBL" id="KV441478">
    <property type="protein sequence ID" value="OAG20663.1"/>
    <property type="molecule type" value="Genomic_DNA"/>
</dbReference>
<feature type="transmembrane region" description="Helical" evidence="1">
    <location>
        <begin position="58"/>
        <end position="82"/>
    </location>
</feature>
<evidence type="ECO:0000313" key="3">
    <source>
        <dbReference type="Proteomes" id="UP000077248"/>
    </source>
</evidence>
<organism evidence="2 3">
    <name type="scientific">Alternaria alternata</name>
    <name type="common">Alternaria rot fungus</name>
    <name type="synonym">Torula alternata</name>
    <dbReference type="NCBI Taxonomy" id="5599"/>
    <lineage>
        <taxon>Eukaryota</taxon>
        <taxon>Fungi</taxon>
        <taxon>Dikarya</taxon>
        <taxon>Ascomycota</taxon>
        <taxon>Pezizomycotina</taxon>
        <taxon>Dothideomycetes</taxon>
        <taxon>Pleosporomycetidae</taxon>
        <taxon>Pleosporales</taxon>
        <taxon>Pleosporineae</taxon>
        <taxon>Pleosporaceae</taxon>
        <taxon>Alternaria</taxon>
        <taxon>Alternaria sect. Alternaria</taxon>
        <taxon>Alternaria alternata complex</taxon>
    </lineage>
</organism>
<evidence type="ECO:0000256" key="1">
    <source>
        <dbReference type="SAM" id="Phobius"/>
    </source>
</evidence>
<dbReference type="Proteomes" id="UP000077248">
    <property type="component" value="Unassembled WGS sequence"/>
</dbReference>
<keyword evidence="3" id="KW-1185">Reference proteome</keyword>
<keyword evidence="1" id="KW-0472">Membrane</keyword>
<reference evidence="2 3" key="1">
    <citation type="submission" date="2016-05" db="EMBL/GenBank/DDBJ databases">
        <title>Comparative analysis of secretome profiles of manganese(II)-oxidizing ascomycete fungi.</title>
        <authorList>
            <consortium name="DOE Joint Genome Institute"/>
            <person name="Zeiner C.A."/>
            <person name="Purvine S.O."/>
            <person name="Zink E.M."/>
            <person name="Wu S."/>
            <person name="Pasa-Tolic L."/>
            <person name="Chaput D.L."/>
            <person name="Haridas S."/>
            <person name="Grigoriev I.V."/>
            <person name="Santelli C.M."/>
            <person name="Hansel C.M."/>
        </authorList>
    </citation>
    <scope>NUCLEOTIDE SEQUENCE [LARGE SCALE GENOMIC DNA]</scope>
    <source>
        <strain evidence="2 3">SRC1lrK2f</strain>
    </source>
</reference>
<evidence type="ECO:0000313" key="2">
    <source>
        <dbReference type="EMBL" id="OAG20663.1"/>
    </source>
</evidence>
<dbReference type="KEGG" id="aalt:CC77DRAFT_1020332"/>
<name>A0A177DLI2_ALTAL</name>
<protein>
    <submittedName>
        <fullName evidence="2">Uncharacterized protein</fullName>
    </submittedName>
</protein>